<dbReference type="Pfam" id="PF07282">
    <property type="entry name" value="Cas12f1-like_TNB"/>
    <property type="match status" value="1"/>
</dbReference>
<dbReference type="Proteomes" id="UP000655759">
    <property type="component" value="Unassembled WGS sequence"/>
</dbReference>
<dbReference type="InterPro" id="IPR010095">
    <property type="entry name" value="Cas12f1-like_TNB"/>
</dbReference>
<evidence type="ECO:0000313" key="3">
    <source>
        <dbReference type="EMBL" id="CAE6486823.1"/>
    </source>
</evidence>
<dbReference type="PANTHER" id="PTHR30405:SF23">
    <property type="entry name" value="TRANSPOSASE-RELATED"/>
    <property type="match status" value="1"/>
</dbReference>
<reference evidence="3" key="1">
    <citation type="submission" date="2021-02" db="EMBL/GenBank/DDBJ databases">
        <authorList>
            <person name="Han P."/>
        </authorList>
    </citation>
    <scope>NUCLEOTIDE SEQUENCE</scope>
    <source>
        <strain evidence="3">Candidatus Nitrosotenuis uzonensis 5A</strain>
    </source>
</reference>
<name>A0A812EWH6_9ARCH</name>
<accession>A0A812EWH6</accession>
<dbReference type="AlphaFoldDB" id="A0A812EWH6"/>
<proteinExistence type="predicted"/>
<dbReference type="GO" id="GO:0003677">
    <property type="term" value="F:DNA binding"/>
    <property type="evidence" value="ECO:0007669"/>
    <property type="project" value="UniProtKB-KW"/>
</dbReference>
<dbReference type="PANTHER" id="PTHR30405">
    <property type="entry name" value="TRANSPOSASE"/>
    <property type="match status" value="1"/>
</dbReference>
<organism evidence="3 4">
    <name type="scientific">Candidatus Nitrosotenuis uzonensis</name>
    <dbReference type="NCBI Taxonomy" id="1407055"/>
    <lineage>
        <taxon>Archaea</taxon>
        <taxon>Nitrososphaerota</taxon>
        <taxon>Candidatus Nitrosotenuis</taxon>
    </lineage>
</organism>
<feature type="domain" description="Cas12f1-like TNB" evidence="2">
    <location>
        <begin position="282"/>
        <end position="348"/>
    </location>
</feature>
<dbReference type="InterPro" id="IPR051399">
    <property type="entry name" value="RNA-guided_DNA_endo/Transpos"/>
</dbReference>
<sequence length="389" mass="44860">MFVLKSIRQPFSPNSEQLQMMDTFKEMVNHCIRIGLENNCSNMKKLSMLSYHILKDYPIQSYYKLTAISQAAGRLTQMKKDIKRGRKVKSPFIRKPYLVSCYGFKINGMLLSFPISNRNFTNVLLNNHTAQVLSDRTLKPRSFTITPTTLSISVRKDVEQITPESVIGIDRNLRNITISAPNQTIMYKTNKILSIKENSQFVKASFKRNDRRVKNRFFAKIRGRQTKRVNQYLHKISKDIVQKAKEIRSAIILEDIKGIRKLYRKGNGLGNKYRRKLNSWSFYEFQRQIEYKAAWDGIPVYFIDPKRTSKLCPICGGSLQEDRLNRRKLLCSNCGKSMDRDVVASMNIAYRGWARFTHPGGLPGEAVKGNAGLFEPLILRVDGSKLVIE</sequence>
<dbReference type="NCBIfam" id="TIGR01766">
    <property type="entry name" value="IS200/IS605 family accessory protein TnpB-like domain"/>
    <property type="match status" value="1"/>
</dbReference>
<dbReference type="NCBIfam" id="NF040570">
    <property type="entry name" value="guided_TnpB"/>
    <property type="match status" value="1"/>
</dbReference>
<comment type="caution">
    <text evidence="3">The sequence shown here is derived from an EMBL/GenBank/DDBJ whole genome shotgun (WGS) entry which is preliminary data.</text>
</comment>
<evidence type="ECO:0000256" key="1">
    <source>
        <dbReference type="ARBA" id="ARBA00023125"/>
    </source>
</evidence>
<evidence type="ECO:0000313" key="4">
    <source>
        <dbReference type="Proteomes" id="UP000655759"/>
    </source>
</evidence>
<dbReference type="EMBL" id="CAJNAQ010000002">
    <property type="protein sequence ID" value="CAE6486823.1"/>
    <property type="molecule type" value="Genomic_DNA"/>
</dbReference>
<gene>
    <name evidence="3" type="ORF">NUZ5A_20209</name>
</gene>
<keyword evidence="1" id="KW-0238">DNA-binding</keyword>
<evidence type="ECO:0000259" key="2">
    <source>
        <dbReference type="Pfam" id="PF07282"/>
    </source>
</evidence>
<protein>
    <recommendedName>
        <fullName evidence="2">Cas12f1-like TNB domain-containing protein</fullName>
    </recommendedName>
</protein>